<accession>A0A9P6MPU5</accession>
<comment type="caution">
    <text evidence="2">The sequence shown here is derived from an EMBL/GenBank/DDBJ whole genome shotgun (WGS) entry which is preliminary data.</text>
</comment>
<reference evidence="2" key="1">
    <citation type="journal article" date="2020" name="Fungal Divers.">
        <title>Resolving the Mortierellaceae phylogeny through synthesis of multi-gene phylogenetics and phylogenomics.</title>
        <authorList>
            <person name="Vandepol N."/>
            <person name="Liber J."/>
            <person name="Desiro A."/>
            <person name="Na H."/>
            <person name="Kennedy M."/>
            <person name="Barry K."/>
            <person name="Grigoriev I.V."/>
            <person name="Miller A.N."/>
            <person name="O'Donnell K."/>
            <person name="Stajich J.E."/>
            <person name="Bonito G."/>
        </authorList>
    </citation>
    <scope>NUCLEOTIDE SEQUENCE</scope>
    <source>
        <strain evidence="2">NRRL 2769</strain>
    </source>
</reference>
<dbReference type="EMBL" id="JAAAID010001567">
    <property type="protein sequence ID" value="KAG0009510.1"/>
    <property type="molecule type" value="Genomic_DNA"/>
</dbReference>
<dbReference type="Gene3D" id="3.80.10.10">
    <property type="entry name" value="Ribonuclease Inhibitor"/>
    <property type="match status" value="1"/>
</dbReference>
<sequence length="866" mass="97742">MSSIASSSIQQQKAPATQTKAARHTSQTAPPQYRTRDLYASAVQPVMEAGPSSGRQANKKLDSILSEPTLSNEAKNKIRKSFHQYELYMQSMIDGQTAQASMYRDDFRKNMDSLYAEMMKHRELQQQMVDMQQSILGMQQHALDRLALIKSKIQSILVQNLQWHDCPIPRLFIVLPRDVGNGSEGGSGSRNSSQPTFRLYFLCECGEHTQTKGSKLSHHIHVTEHPGYSIESHTEFFKHFGSYTLSLLQMLKYGVSVGGLTVPALQPGGNIAKKGKEDDDSKDIFSHDHLGARINKTIEYLQFLSKKGHLGPAAGYNQRVDDYQALDGSDLQRLKTLLKIKDPNGVLGNLYRMTVNDGNVKWVCPDHYNEAYPMSAMQDLSEVLNDTRGSLEVPLGRVDISLYSSNMASQFYRVMERSSFVQELHIKLKWEVTQNDIKQLRDVVCKSKIVSLNLTCTAASSTSEFLTRSKRSEPLWQMIIDAKLQSFFLSDYTGFLTRASVQTRPNCLSTLKVTELLDWKKEGAKLTEFLRQSPRLKDLYMGCTNVDDAYGVIRRTATGFSLLEHLILDGGANGRMHARFRRGEPIWMTLVISDLSSSVLQYAQGLRSLHIKPGPSQALNEIDPRFVESVITNNQEMTKLMIQCPVSDFQRLLMVVKEAISMNVSSKLDELTLYMHRNQLLATNLQKEASVTLELMSAVNSDTLDSLLRVYGSRLTKLRIEGESFRNLSTLSLNLQRMGTILHHIEIASSFITPVMYRDLRWILKCCISTLTHLSIVIFEPWEGSRLQMELADFIVEFGPLWTSIIIGGPEVPKWKEAFKMRGFMLKDHLITLVPSFSKRMERIEGSIGLVPFNGSSSKLSTTSAK</sequence>
<dbReference type="Proteomes" id="UP000703661">
    <property type="component" value="Unassembled WGS sequence"/>
</dbReference>
<proteinExistence type="predicted"/>
<evidence type="ECO:0000313" key="2">
    <source>
        <dbReference type="EMBL" id="KAG0009510.1"/>
    </source>
</evidence>
<gene>
    <name evidence="2" type="ORF">BGZ80_002315</name>
</gene>
<organism evidence="2 3">
    <name type="scientific">Entomortierella chlamydospora</name>
    <dbReference type="NCBI Taxonomy" id="101097"/>
    <lineage>
        <taxon>Eukaryota</taxon>
        <taxon>Fungi</taxon>
        <taxon>Fungi incertae sedis</taxon>
        <taxon>Mucoromycota</taxon>
        <taxon>Mortierellomycotina</taxon>
        <taxon>Mortierellomycetes</taxon>
        <taxon>Mortierellales</taxon>
        <taxon>Mortierellaceae</taxon>
        <taxon>Entomortierella</taxon>
    </lineage>
</organism>
<evidence type="ECO:0000256" key="1">
    <source>
        <dbReference type="SAM" id="MobiDB-lite"/>
    </source>
</evidence>
<dbReference type="AlphaFoldDB" id="A0A9P6MPU5"/>
<dbReference type="InterPro" id="IPR032675">
    <property type="entry name" value="LRR_dom_sf"/>
</dbReference>
<evidence type="ECO:0000313" key="3">
    <source>
        <dbReference type="Proteomes" id="UP000703661"/>
    </source>
</evidence>
<keyword evidence="3" id="KW-1185">Reference proteome</keyword>
<feature type="region of interest" description="Disordered" evidence="1">
    <location>
        <begin position="1"/>
        <end position="41"/>
    </location>
</feature>
<protein>
    <submittedName>
        <fullName evidence="2">Uncharacterized protein</fullName>
    </submittedName>
</protein>
<feature type="compositionally biased region" description="Low complexity" evidence="1">
    <location>
        <begin position="1"/>
        <end position="20"/>
    </location>
</feature>
<name>A0A9P6MPU5_9FUNG</name>